<organism evidence="1 2">
    <name type="scientific">Jatrophihabitans lederbergiae</name>
    <dbReference type="NCBI Taxonomy" id="3075547"/>
    <lineage>
        <taxon>Bacteria</taxon>
        <taxon>Bacillati</taxon>
        <taxon>Actinomycetota</taxon>
        <taxon>Actinomycetes</taxon>
        <taxon>Jatrophihabitantales</taxon>
        <taxon>Jatrophihabitantaceae</taxon>
        <taxon>Jatrophihabitans</taxon>
    </lineage>
</organism>
<protein>
    <submittedName>
        <fullName evidence="1">Uncharacterized protein</fullName>
    </submittedName>
</protein>
<evidence type="ECO:0000313" key="2">
    <source>
        <dbReference type="Proteomes" id="UP001183176"/>
    </source>
</evidence>
<name>A0ABU2J8Q5_9ACTN</name>
<dbReference type="Proteomes" id="UP001183176">
    <property type="component" value="Unassembled WGS sequence"/>
</dbReference>
<sequence>MTSDENGEAPLPAGWRGAVAARGAGAVQRSRPLADDLIRNLLRAEPPGRTVVVASSDQAVASSARAAGAWPTPAQILLSRLERG</sequence>
<evidence type="ECO:0000313" key="1">
    <source>
        <dbReference type="EMBL" id="MDT0261370.1"/>
    </source>
</evidence>
<gene>
    <name evidence="1" type="ORF">RM423_08170</name>
</gene>
<keyword evidence="2" id="KW-1185">Reference proteome</keyword>
<reference evidence="2" key="1">
    <citation type="submission" date="2023-07" db="EMBL/GenBank/DDBJ databases">
        <title>30 novel species of actinomycetes from the DSMZ collection.</title>
        <authorList>
            <person name="Nouioui I."/>
        </authorList>
    </citation>
    <scope>NUCLEOTIDE SEQUENCE [LARGE SCALE GENOMIC DNA]</scope>
    <source>
        <strain evidence="2">DSM 44399</strain>
    </source>
</reference>
<dbReference type="EMBL" id="JAVREH010000007">
    <property type="protein sequence ID" value="MDT0261370.1"/>
    <property type="molecule type" value="Genomic_DNA"/>
</dbReference>
<comment type="caution">
    <text evidence="1">The sequence shown here is derived from an EMBL/GenBank/DDBJ whole genome shotgun (WGS) entry which is preliminary data.</text>
</comment>
<accession>A0ABU2J8Q5</accession>
<proteinExistence type="predicted"/>